<reference evidence="3" key="1">
    <citation type="submission" date="2016-12" db="EMBL/GenBank/DDBJ databases">
        <authorList>
            <person name="Meng X."/>
        </authorList>
    </citation>
    <scope>NUCLEOTIDE SEQUENCE [LARGE SCALE GENOMIC DNA]</scope>
    <source>
        <strain evidence="3">DSM 20732</strain>
    </source>
</reference>
<feature type="region of interest" description="Disordered" evidence="1">
    <location>
        <begin position="71"/>
        <end position="97"/>
    </location>
</feature>
<dbReference type="InParanoid" id="A0A1Q5PXP8"/>
<evidence type="ECO:0000313" key="3">
    <source>
        <dbReference type="Proteomes" id="UP000185612"/>
    </source>
</evidence>
<protein>
    <recommendedName>
        <fullName evidence="4">DNA primase</fullName>
    </recommendedName>
</protein>
<keyword evidence="3" id="KW-1185">Reference proteome</keyword>
<comment type="caution">
    <text evidence="2">The sequence shown here is derived from an EMBL/GenBank/DDBJ whole genome shotgun (WGS) entry which is preliminary data.</text>
</comment>
<organism evidence="2 3">
    <name type="scientific">Buchananella hordeovulneris</name>
    <dbReference type="NCBI Taxonomy" id="52770"/>
    <lineage>
        <taxon>Bacteria</taxon>
        <taxon>Bacillati</taxon>
        <taxon>Actinomycetota</taxon>
        <taxon>Actinomycetes</taxon>
        <taxon>Actinomycetales</taxon>
        <taxon>Actinomycetaceae</taxon>
        <taxon>Buchananella</taxon>
    </lineage>
</organism>
<dbReference type="Proteomes" id="UP000185612">
    <property type="component" value="Unassembled WGS sequence"/>
</dbReference>
<dbReference type="AlphaFoldDB" id="A0A1Q5PXP8"/>
<name>A0A1Q5PXP8_9ACTO</name>
<evidence type="ECO:0000256" key="1">
    <source>
        <dbReference type="SAM" id="MobiDB-lite"/>
    </source>
</evidence>
<gene>
    <name evidence="2" type="ORF">BSZ40_02135</name>
</gene>
<dbReference type="STRING" id="52770.BSZ40_02135"/>
<dbReference type="RefSeq" id="WP_073822871.1">
    <property type="nucleotide sequence ID" value="NZ_JAUNKL010000021.1"/>
</dbReference>
<proteinExistence type="predicted"/>
<evidence type="ECO:0008006" key="4">
    <source>
        <dbReference type="Google" id="ProtNLM"/>
    </source>
</evidence>
<dbReference type="EMBL" id="MQVS01000002">
    <property type="protein sequence ID" value="OKL52307.1"/>
    <property type="molecule type" value="Genomic_DNA"/>
</dbReference>
<evidence type="ECO:0000313" key="2">
    <source>
        <dbReference type="EMBL" id="OKL52307.1"/>
    </source>
</evidence>
<accession>A0A1Q5PXP8</accession>
<sequence>MNTDPRAALDRFLAALEVHFDAIRQAEGDSDAVVDAEAVLEDAFFTYDDALASRYGVALPFDLFDEDFDEEDLDEDDELADEDEFEFEDRESDLQDS</sequence>